<evidence type="ECO:0000259" key="2">
    <source>
        <dbReference type="Pfam" id="PF25545"/>
    </source>
</evidence>
<evidence type="ECO:0000256" key="1">
    <source>
        <dbReference type="SAM" id="MobiDB-lite"/>
    </source>
</evidence>
<feature type="compositionally biased region" description="Basic and acidic residues" evidence="1">
    <location>
        <begin position="138"/>
        <end position="150"/>
    </location>
</feature>
<evidence type="ECO:0000313" key="4">
    <source>
        <dbReference type="Proteomes" id="UP001309876"/>
    </source>
</evidence>
<feature type="domain" description="DUF7924" evidence="2">
    <location>
        <begin position="198"/>
        <end position="428"/>
    </location>
</feature>
<organism evidence="3 4">
    <name type="scientific">Lithohypha guttulata</name>
    <dbReference type="NCBI Taxonomy" id="1690604"/>
    <lineage>
        <taxon>Eukaryota</taxon>
        <taxon>Fungi</taxon>
        <taxon>Dikarya</taxon>
        <taxon>Ascomycota</taxon>
        <taxon>Pezizomycotina</taxon>
        <taxon>Eurotiomycetes</taxon>
        <taxon>Chaetothyriomycetidae</taxon>
        <taxon>Chaetothyriales</taxon>
        <taxon>Trichomeriaceae</taxon>
        <taxon>Lithohypha</taxon>
    </lineage>
</organism>
<dbReference type="PANTHER" id="PTHR42470:SF2">
    <property type="match status" value="1"/>
</dbReference>
<dbReference type="EMBL" id="JAVRRJ010000020">
    <property type="protein sequence ID" value="KAK5080166.1"/>
    <property type="molecule type" value="Genomic_DNA"/>
</dbReference>
<proteinExistence type="predicted"/>
<dbReference type="PANTHER" id="PTHR42470">
    <property type="entry name" value="VAST DOMAIN-CONTAINING PROTEIN"/>
    <property type="match status" value="1"/>
</dbReference>
<feature type="region of interest" description="Disordered" evidence="1">
    <location>
        <begin position="440"/>
        <end position="547"/>
    </location>
</feature>
<dbReference type="Proteomes" id="UP001309876">
    <property type="component" value="Unassembled WGS sequence"/>
</dbReference>
<gene>
    <name evidence="3" type="ORF">LTR05_008772</name>
</gene>
<feature type="compositionally biased region" description="Polar residues" evidence="1">
    <location>
        <begin position="483"/>
        <end position="495"/>
    </location>
</feature>
<accession>A0AAN7QPI0</accession>
<feature type="compositionally biased region" description="Polar residues" evidence="1">
    <location>
        <begin position="465"/>
        <end position="474"/>
    </location>
</feature>
<feature type="region of interest" description="Disordered" evidence="1">
    <location>
        <begin position="121"/>
        <end position="150"/>
    </location>
</feature>
<evidence type="ECO:0000313" key="3">
    <source>
        <dbReference type="EMBL" id="KAK5080166.1"/>
    </source>
</evidence>
<dbReference type="Pfam" id="PF25545">
    <property type="entry name" value="DUF7924"/>
    <property type="match status" value="1"/>
</dbReference>
<feature type="region of interest" description="Disordered" evidence="1">
    <location>
        <begin position="1"/>
        <end position="73"/>
    </location>
</feature>
<dbReference type="InterPro" id="IPR057684">
    <property type="entry name" value="DUF7924"/>
</dbReference>
<feature type="compositionally biased region" description="Polar residues" evidence="1">
    <location>
        <begin position="31"/>
        <end position="44"/>
    </location>
</feature>
<comment type="caution">
    <text evidence="3">The sequence shown here is derived from an EMBL/GenBank/DDBJ whole genome shotgun (WGS) entry which is preliminary data.</text>
</comment>
<feature type="compositionally biased region" description="Basic and acidic residues" evidence="1">
    <location>
        <begin position="440"/>
        <end position="463"/>
    </location>
</feature>
<feature type="compositionally biased region" description="Low complexity" evidence="1">
    <location>
        <begin position="127"/>
        <end position="137"/>
    </location>
</feature>
<reference evidence="3 4" key="1">
    <citation type="submission" date="2023-08" db="EMBL/GenBank/DDBJ databases">
        <title>Black Yeasts Isolated from many extreme environments.</title>
        <authorList>
            <person name="Coleine C."/>
            <person name="Stajich J.E."/>
            <person name="Selbmann L."/>
        </authorList>
    </citation>
    <scope>NUCLEOTIDE SEQUENCE [LARGE SCALE GENOMIC DNA]</scope>
    <source>
        <strain evidence="3 4">CCFEE 5910</strain>
    </source>
</reference>
<sequence>MRSTINAIAKKRCASELEDDHSLVRPRPGQDTLTPPDTGETNDTNGKRRRQFDHWSEQASVAKRRRKDGERQKCSAVSFEKEEYIEDWLENGQRAHRTSVSSIVKSEPDEFLPDMSRKLQAALPSPRDSFTGSTTTSRRSERSTASVHDTDYRKSLRLRNIFIEREDVPHELLRRAQRITSRSRASPEMDDDAIRELQNRSRQLQEEGEDEIVQQLAPGIIPAMNKMPDHRLASSANQWWSNAVPIPLDADVLASPLPLPKPKPDLAFGFSESAFSHKQVMTVDLLVDDQFGKSYAIPDQKLRFPFLDVEFKSQAKNGTHYIATNQVAGAGAIALRGHLDLVQRSLGSESFDYDEPQFFSVTMDHQLACVNVHWVKAPAKGQQHSFHVEGLAQHLLKDAKGIRAIVRTIKNILEYGADVRLRSLCQALDAYRQIVVRGREGVDDQESREASVKSRCGEGEKDVTASPSTQSSLLVTGELQDQPRGSATADTGTSRTRCHAPLAPAKKDVPPPAAEPRPKRKVHEPEVSDSGAVLQMPRTRSSTRPKPVEVTVVRSEQRSDQGWTFESQGARVFVPDRKWRTAMRGGKMARLNVEYNVWFCE</sequence>
<name>A0AAN7QPI0_9EURO</name>
<dbReference type="AlphaFoldDB" id="A0AAN7QPI0"/>
<keyword evidence="4" id="KW-1185">Reference proteome</keyword>
<protein>
    <recommendedName>
        <fullName evidence="2">DUF7924 domain-containing protein</fullName>
    </recommendedName>
</protein>